<accession>A0A6N6RFH6</accession>
<proteinExistence type="inferred from homology"/>
<feature type="transmembrane region" description="Helical" evidence="7">
    <location>
        <begin position="20"/>
        <end position="40"/>
    </location>
</feature>
<evidence type="ECO:0000256" key="3">
    <source>
        <dbReference type="ARBA" id="ARBA00022679"/>
    </source>
</evidence>
<evidence type="ECO:0000256" key="7">
    <source>
        <dbReference type="HAMAP-Rule" id="MF_01147"/>
    </source>
</evidence>
<reference evidence="8 9" key="1">
    <citation type="submission" date="2019-09" db="EMBL/GenBank/DDBJ databases">
        <title>Genomes of family Cryomorphaceae.</title>
        <authorList>
            <person name="Bowman J.P."/>
        </authorList>
    </citation>
    <scope>NUCLEOTIDE SEQUENCE [LARGE SCALE GENOMIC DNA]</scope>
    <source>
        <strain evidence="8 9">LMG 25704</strain>
    </source>
</reference>
<keyword evidence="5 7" id="KW-1133">Transmembrane helix</keyword>
<feature type="transmembrane region" description="Helical" evidence="7">
    <location>
        <begin position="96"/>
        <end position="112"/>
    </location>
</feature>
<evidence type="ECO:0000256" key="5">
    <source>
        <dbReference type="ARBA" id="ARBA00022989"/>
    </source>
</evidence>
<evidence type="ECO:0000313" key="9">
    <source>
        <dbReference type="Proteomes" id="UP000468650"/>
    </source>
</evidence>
<feature type="binding site" evidence="7">
    <location>
        <position position="148"/>
    </location>
    <ligand>
        <name>a 1,2-diacyl-sn-glycero-3-phospho-(1'-sn-glycerol)</name>
        <dbReference type="ChEBI" id="CHEBI:64716"/>
    </ligand>
</feature>
<feature type="transmembrane region" description="Helical" evidence="7">
    <location>
        <begin position="302"/>
        <end position="321"/>
    </location>
</feature>
<dbReference type="Pfam" id="PF01790">
    <property type="entry name" value="LGT"/>
    <property type="match status" value="1"/>
</dbReference>
<keyword evidence="8" id="KW-0449">Lipoprotein</keyword>
<dbReference type="PROSITE" id="PS01311">
    <property type="entry name" value="LGT"/>
    <property type="match status" value="1"/>
</dbReference>
<dbReference type="PANTHER" id="PTHR30589:SF0">
    <property type="entry name" value="PHOSPHATIDYLGLYCEROL--PROLIPOPROTEIN DIACYLGLYCERYL TRANSFERASE"/>
    <property type="match status" value="1"/>
</dbReference>
<keyword evidence="3 7" id="KW-0808">Transferase</keyword>
<comment type="subcellular location">
    <subcellularLocation>
        <location evidence="7">Cell membrane</location>
        <topology evidence="7">Multi-pass membrane protein</topology>
    </subcellularLocation>
</comment>
<keyword evidence="2 7" id="KW-1003">Cell membrane</keyword>
<dbReference type="HAMAP" id="MF_01147">
    <property type="entry name" value="Lgt"/>
    <property type="match status" value="1"/>
</dbReference>
<organism evidence="8 9">
    <name type="scientific">Phaeocystidibacter luteus</name>
    <dbReference type="NCBI Taxonomy" id="911197"/>
    <lineage>
        <taxon>Bacteria</taxon>
        <taxon>Pseudomonadati</taxon>
        <taxon>Bacteroidota</taxon>
        <taxon>Flavobacteriia</taxon>
        <taxon>Flavobacteriales</taxon>
        <taxon>Phaeocystidibacteraceae</taxon>
        <taxon>Phaeocystidibacter</taxon>
    </lineage>
</organism>
<evidence type="ECO:0000313" key="8">
    <source>
        <dbReference type="EMBL" id="KAB2808075.1"/>
    </source>
</evidence>
<dbReference type="GO" id="GO:0008961">
    <property type="term" value="F:phosphatidylglycerol-prolipoprotein diacylglyceryl transferase activity"/>
    <property type="evidence" value="ECO:0007669"/>
    <property type="project" value="UniProtKB-UniRule"/>
</dbReference>
<name>A0A6N6RFH6_9FLAO</name>
<dbReference type="InterPro" id="IPR001640">
    <property type="entry name" value="Lgt"/>
</dbReference>
<keyword evidence="9" id="KW-1185">Reference proteome</keyword>
<protein>
    <recommendedName>
        <fullName evidence="7">Phosphatidylglycerol--prolipoprotein diacylglyceryl transferase</fullName>
        <ecNumber evidence="7">2.5.1.145</ecNumber>
    </recommendedName>
</protein>
<sequence>MEYLTITWGLEKGLELGPITIRWYSVLFAMGFILGFRIMLRYFKQEGISEKMLDKMLVYSVIATVVGARLGHVFFYDWDSYKDNLWEIVKVWKGGLASHGAAVALIIAMWLFGKKLVEYFDSASVYQRSLWALDRLVITVALAGCFIRLGNFANSEIYGNISNSAIETVFVTNVQDGLEAVFRDYFESVDMSPTGEVYETDSIKYPVYTLSVTPAIGTGRTDQEITSVFGTSVPRYLENLEQNRKNALPMPGEDISYNQDTGQLEMKVLGVPRLPTQLIESLGYLLIYLILRFLFTKEGLRYRNGFMFGAFLVLIFGFRFVIEYWKDYQSAFEAEMTLNRGQQLSIPLVIIGLYFLFRNVQVKPKKVAE</sequence>
<dbReference type="UniPathway" id="UPA00664"/>
<dbReference type="EMBL" id="WBVO01000009">
    <property type="protein sequence ID" value="KAB2808075.1"/>
    <property type="molecule type" value="Genomic_DNA"/>
</dbReference>
<gene>
    <name evidence="7" type="primary">lgt</name>
    <name evidence="8" type="ORF">F8C67_10930</name>
</gene>
<feature type="transmembrane region" description="Helical" evidence="7">
    <location>
        <begin position="341"/>
        <end position="357"/>
    </location>
</feature>
<comment type="caution">
    <text evidence="8">The sequence shown here is derived from an EMBL/GenBank/DDBJ whole genome shotgun (WGS) entry which is preliminary data.</text>
</comment>
<feature type="transmembrane region" description="Helical" evidence="7">
    <location>
        <begin position="56"/>
        <end position="76"/>
    </location>
</feature>
<comment type="function">
    <text evidence="7">Catalyzes the transfer of the diacylglyceryl group from phosphatidylglycerol to the sulfhydryl group of the N-terminal cysteine of a prolipoprotein, the first step in the formation of mature lipoproteins.</text>
</comment>
<keyword evidence="4 7" id="KW-0812">Transmembrane</keyword>
<dbReference type="OrthoDB" id="871140at2"/>
<dbReference type="AlphaFoldDB" id="A0A6N6RFH6"/>
<dbReference type="PANTHER" id="PTHR30589">
    <property type="entry name" value="PROLIPOPROTEIN DIACYLGLYCERYL TRANSFERASE"/>
    <property type="match status" value="1"/>
</dbReference>
<evidence type="ECO:0000256" key="6">
    <source>
        <dbReference type="ARBA" id="ARBA00023136"/>
    </source>
</evidence>
<dbReference type="GO" id="GO:0042158">
    <property type="term" value="P:lipoprotein biosynthetic process"/>
    <property type="evidence" value="ECO:0007669"/>
    <property type="project" value="UniProtKB-UniRule"/>
</dbReference>
<comment type="similarity">
    <text evidence="1 7">Belongs to the Lgt family.</text>
</comment>
<dbReference type="GO" id="GO:0005886">
    <property type="term" value="C:plasma membrane"/>
    <property type="evidence" value="ECO:0007669"/>
    <property type="project" value="UniProtKB-SubCell"/>
</dbReference>
<evidence type="ECO:0000256" key="2">
    <source>
        <dbReference type="ARBA" id="ARBA00022475"/>
    </source>
</evidence>
<comment type="pathway">
    <text evidence="7">Protein modification; lipoprotein biosynthesis (diacylglyceryl transfer).</text>
</comment>
<keyword evidence="6 7" id="KW-0472">Membrane</keyword>
<dbReference type="Proteomes" id="UP000468650">
    <property type="component" value="Unassembled WGS sequence"/>
</dbReference>
<evidence type="ECO:0000256" key="4">
    <source>
        <dbReference type="ARBA" id="ARBA00022692"/>
    </source>
</evidence>
<comment type="catalytic activity">
    <reaction evidence="7">
        <text>L-cysteinyl-[prolipoprotein] + a 1,2-diacyl-sn-glycero-3-phospho-(1'-sn-glycerol) = an S-1,2-diacyl-sn-glyceryl-L-cysteinyl-[prolipoprotein] + sn-glycerol 1-phosphate + H(+)</text>
        <dbReference type="Rhea" id="RHEA:56712"/>
        <dbReference type="Rhea" id="RHEA-COMP:14679"/>
        <dbReference type="Rhea" id="RHEA-COMP:14680"/>
        <dbReference type="ChEBI" id="CHEBI:15378"/>
        <dbReference type="ChEBI" id="CHEBI:29950"/>
        <dbReference type="ChEBI" id="CHEBI:57685"/>
        <dbReference type="ChEBI" id="CHEBI:64716"/>
        <dbReference type="ChEBI" id="CHEBI:140658"/>
        <dbReference type="EC" id="2.5.1.145"/>
    </reaction>
</comment>
<evidence type="ECO:0000256" key="1">
    <source>
        <dbReference type="ARBA" id="ARBA00007150"/>
    </source>
</evidence>
<dbReference type="EC" id="2.5.1.145" evidence="7"/>
<dbReference type="RefSeq" id="WP_151667889.1">
    <property type="nucleotide sequence ID" value="NZ_WBVO01000009.1"/>
</dbReference>